<evidence type="ECO:0000313" key="4">
    <source>
        <dbReference type="EMBL" id="RFU77990.1"/>
    </source>
</evidence>
<feature type="compositionally biased region" description="Basic and acidic residues" evidence="1">
    <location>
        <begin position="161"/>
        <end position="230"/>
    </location>
</feature>
<feature type="region of interest" description="Disordered" evidence="1">
    <location>
        <begin position="325"/>
        <end position="345"/>
    </location>
</feature>
<evidence type="ECO:0000256" key="1">
    <source>
        <dbReference type="SAM" id="MobiDB-lite"/>
    </source>
</evidence>
<sequence>MSRLAFLASLMAASVAAQAEFAAPGFKYIGCVEAEPRVFGYNADIHAPFSAQQCQTACHGKGRYVALDGGCHCHDHASNADTKLYYKKIDDSVCSLPCIGGNSTTGRCGGPQCPETGKKRYSLYQKDEDHHGDGDYDNCGEEDEGEWSDPKDNGKGSGSKDGGKWDGSKDEGKWSDPKDDGKWSGSKDDGKWNDPKDGGKWDGSKDEGKWNDPKDDGKWDGSKDGGKWDGFKTKAISLTTTTTKTITSCPPEVTDCPLKPTKAPIHCPGDGCHVLTTAQPPPPFTKHHDWSTDPTVPVCDGEHCKPTSPTPSACPHGGCVKIVTDPAQTHPRPTNDPHDPSAPTKVPVIVSEGARYFQSGVLIAVTALAMAFGWL</sequence>
<dbReference type="PROSITE" id="PS51212">
    <property type="entry name" value="WSC"/>
    <property type="match status" value="1"/>
</dbReference>
<feature type="signal peptide" evidence="2">
    <location>
        <begin position="1"/>
        <end position="17"/>
    </location>
</feature>
<protein>
    <submittedName>
        <fullName evidence="4">Carbohydrate-binding wsc</fullName>
    </submittedName>
</protein>
<reference evidence="4 5" key="1">
    <citation type="journal article" date="2018" name="PLoS Pathog.">
        <title>Evolution of structural diversity of trichothecenes, a family of toxins produced by plant pathogenic and entomopathogenic fungi.</title>
        <authorList>
            <person name="Proctor R.H."/>
            <person name="McCormick S.P."/>
            <person name="Kim H.S."/>
            <person name="Cardoza R.E."/>
            <person name="Stanley A.M."/>
            <person name="Lindo L."/>
            <person name="Kelly A."/>
            <person name="Brown D.W."/>
            <person name="Lee T."/>
            <person name="Vaughan M.M."/>
            <person name="Alexander N.J."/>
            <person name="Busman M."/>
            <person name="Gutierrez S."/>
        </authorList>
    </citation>
    <scope>NUCLEOTIDE SEQUENCE [LARGE SCALE GENOMIC DNA]</scope>
    <source>
        <strain evidence="4 5">IBT 40837</strain>
    </source>
</reference>
<feature type="region of interest" description="Disordered" evidence="1">
    <location>
        <begin position="131"/>
        <end position="230"/>
    </location>
</feature>
<gene>
    <name evidence="4" type="ORF">TARUN_4225</name>
</gene>
<dbReference type="EMBL" id="PXOA01000241">
    <property type="protein sequence ID" value="RFU77990.1"/>
    <property type="molecule type" value="Genomic_DNA"/>
</dbReference>
<evidence type="ECO:0000313" key="5">
    <source>
        <dbReference type="Proteomes" id="UP000266272"/>
    </source>
</evidence>
<dbReference type="OrthoDB" id="4940612at2759"/>
<evidence type="ECO:0000256" key="2">
    <source>
        <dbReference type="SAM" id="SignalP"/>
    </source>
</evidence>
<keyword evidence="5" id="KW-1185">Reference proteome</keyword>
<name>A0A395NPH8_TRIAR</name>
<dbReference type="InterPro" id="IPR002889">
    <property type="entry name" value="WSC_carb-bd"/>
</dbReference>
<dbReference type="AlphaFoldDB" id="A0A395NPH8"/>
<comment type="caution">
    <text evidence="4">The sequence shown here is derived from an EMBL/GenBank/DDBJ whole genome shotgun (WGS) entry which is preliminary data.</text>
</comment>
<keyword evidence="2" id="KW-0732">Signal</keyword>
<accession>A0A395NPH8</accession>
<evidence type="ECO:0000259" key="3">
    <source>
        <dbReference type="PROSITE" id="PS51212"/>
    </source>
</evidence>
<proteinExistence type="predicted"/>
<feature type="chain" id="PRO_5017216290" evidence="2">
    <location>
        <begin position="18"/>
        <end position="375"/>
    </location>
</feature>
<dbReference type="STRING" id="490622.A0A395NPH8"/>
<dbReference type="Proteomes" id="UP000266272">
    <property type="component" value="Unassembled WGS sequence"/>
</dbReference>
<organism evidence="4 5">
    <name type="scientific">Trichoderma arundinaceum</name>
    <dbReference type="NCBI Taxonomy" id="490622"/>
    <lineage>
        <taxon>Eukaryota</taxon>
        <taxon>Fungi</taxon>
        <taxon>Dikarya</taxon>
        <taxon>Ascomycota</taxon>
        <taxon>Pezizomycotina</taxon>
        <taxon>Sordariomycetes</taxon>
        <taxon>Hypocreomycetidae</taxon>
        <taxon>Hypocreales</taxon>
        <taxon>Hypocreaceae</taxon>
        <taxon>Trichoderma</taxon>
    </lineage>
</organism>
<feature type="compositionally biased region" description="Acidic residues" evidence="1">
    <location>
        <begin position="135"/>
        <end position="147"/>
    </location>
</feature>
<feature type="domain" description="WSC" evidence="3">
    <location>
        <begin position="25"/>
        <end position="127"/>
    </location>
</feature>